<dbReference type="GO" id="GO:0000132">
    <property type="term" value="P:establishment of mitotic spindle orientation"/>
    <property type="evidence" value="ECO:0007669"/>
    <property type="project" value="TreeGrafter"/>
</dbReference>
<keyword evidence="5" id="KW-0963">Cytoplasm</keyword>
<dbReference type="GO" id="GO:0001965">
    <property type="term" value="F:G-protein alpha-subunit binding"/>
    <property type="evidence" value="ECO:0007669"/>
    <property type="project" value="TreeGrafter"/>
</dbReference>
<feature type="compositionally biased region" description="Acidic residues" evidence="10">
    <location>
        <begin position="167"/>
        <end position="177"/>
    </location>
</feature>
<proteinExistence type="inferred from homology"/>
<comment type="subcellular location">
    <subcellularLocation>
        <location evidence="1">Cell membrane</location>
    </subcellularLocation>
    <subcellularLocation>
        <location evidence="2">Cytoplasm</location>
    </subcellularLocation>
</comment>
<dbReference type="Pfam" id="PF02188">
    <property type="entry name" value="GoLoco"/>
    <property type="match status" value="4"/>
</dbReference>
<dbReference type="Gene3D" id="1.25.40.10">
    <property type="entry name" value="Tetratricopeptide repeat domain"/>
    <property type="match status" value="3"/>
</dbReference>
<evidence type="ECO:0000256" key="3">
    <source>
        <dbReference type="ARBA" id="ARBA00006600"/>
    </source>
</evidence>
<dbReference type="GO" id="GO:0005092">
    <property type="term" value="F:GDP-dissociation inhibitor activity"/>
    <property type="evidence" value="ECO:0007669"/>
    <property type="project" value="TreeGrafter"/>
</dbReference>
<dbReference type="GO" id="GO:0005938">
    <property type="term" value="C:cell cortex"/>
    <property type="evidence" value="ECO:0007669"/>
    <property type="project" value="TreeGrafter"/>
</dbReference>
<organism evidence="11">
    <name type="scientific">Xenopsylla cheopis</name>
    <name type="common">Oriental rat flea</name>
    <name type="synonym">Pulex cheopis</name>
    <dbReference type="NCBI Taxonomy" id="163159"/>
    <lineage>
        <taxon>Eukaryota</taxon>
        <taxon>Metazoa</taxon>
        <taxon>Ecdysozoa</taxon>
        <taxon>Arthropoda</taxon>
        <taxon>Hexapoda</taxon>
        <taxon>Insecta</taxon>
        <taxon>Pterygota</taxon>
        <taxon>Neoptera</taxon>
        <taxon>Endopterygota</taxon>
        <taxon>Siphonaptera</taxon>
        <taxon>Pulicidae</taxon>
        <taxon>Xenopsyllinae</taxon>
        <taxon>Xenopsylla</taxon>
    </lineage>
</organism>
<dbReference type="SUPFAM" id="SSF48452">
    <property type="entry name" value="TPR-like"/>
    <property type="match status" value="2"/>
</dbReference>
<dbReference type="PANTHER" id="PTHR45954">
    <property type="entry name" value="LD33695P"/>
    <property type="match status" value="1"/>
</dbReference>
<comment type="similarity">
    <text evidence="3">Belongs to the GPSM family.</text>
</comment>
<evidence type="ECO:0000256" key="4">
    <source>
        <dbReference type="ARBA" id="ARBA00022475"/>
    </source>
</evidence>
<dbReference type="GO" id="GO:0005886">
    <property type="term" value="C:plasma membrane"/>
    <property type="evidence" value="ECO:0007669"/>
    <property type="project" value="UniProtKB-SubCell"/>
</dbReference>
<keyword evidence="7" id="KW-0677">Repeat</keyword>
<feature type="compositionally biased region" description="Polar residues" evidence="10">
    <location>
        <begin position="654"/>
        <end position="666"/>
    </location>
</feature>
<evidence type="ECO:0000256" key="1">
    <source>
        <dbReference type="ARBA" id="ARBA00004236"/>
    </source>
</evidence>
<dbReference type="FunFam" id="1.25.40.10:FF:000043">
    <property type="entry name" value="G-protein-signaling modulator 2 isoform X1"/>
    <property type="match status" value="1"/>
</dbReference>
<protein>
    <submittedName>
        <fullName evidence="11">Putative g-alpha gtpase interaction protein</fullName>
    </submittedName>
</protein>
<feature type="region of interest" description="Disordered" evidence="10">
    <location>
        <begin position="649"/>
        <end position="670"/>
    </location>
</feature>
<dbReference type="SMART" id="SM00028">
    <property type="entry name" value="TPR"/>
    <property type="match status" value="5"/>
</dbReference>
<dbReference type="InterPro" id="IPR011990">
    <property type="entry name" value="TPR-like_helical_dom_sf"/>
</dbReference>
<evidence type="ECO:0000256" key="7">
    <source>
        <dbReference type="ARBA" id="ARBA00022737"/>
    </source>
</evidence>
<dbReference type="InterPro" id="IPR019734">
    <property type="entry name" value="TPR_rpt"/>
</dbReference>
<evidence type="ECO:0000313" key="11">
    <source>
        <dbReference type="EMBL" id="NOV49362.1"/>
    </source>
</evidence>
<dbReference type="Pfam" id="PF13176">
    <property type="entry name" value="TPR_7"/>
    <property type="match status" value="1"/>
</dbReference>
<evidence type="ECO:0000256" key="2">
    <source>
        <dbReference type="ARBA" id="ARBA00004496"/>
    </source>
</evidence>
<evidence type="ECO:0000256" key="9">
    <source>
        <dbReference type="ARBA" id="ARBA00023136"/>
    </source>
</evidence>
<evidence type="ECO:0000256" key="10">
    <source>
        <dbReference type="SAM" id="MobiDB-lite"/>
    </source>
</evidence>
<evidence type="ECO:0000256" key="6">
    <source>
        <dbReference type="ARBA" id="ARBA00022553"/>
    </source>
</evidence>
<dbReference type="AlphaFoldDB" id="A0A6M2DT96"/>
<dbReference type="Pfam" id="PF13374">
    <property type="entry name" value="TPR_10"/>
    <property type="match status" value="1"/>
</dbReference>
<keyword evidence="4" id="KW-1003">Cell membrane</keyword>
<dbReference type="SMART" id="SM00390">
    <property type="entry name" value="GoLoco"/>
    <property type="match status" value="4"/>
</dbReference>
<keyword evidence="8" id="KW-0802">TPR repeat</keyword>
<sequence>MSLSACDHNLTNENQNCESSAMCLELALEGERLCKSGDCRAGVAFFQAAIQAGTDDLRTLSAIYSQLGNAYFYLGDYIQAMQYHKLDLTLARTMGDKLGEAKSSGNLGNTLKVTGRFQEAALCCERHLSIARELGDRASEGRALYNLGNVFHAQGKHLGQRNKNSEDNDYQDGDEDNSEVRSCLEKAVKYYQENLELMEELGDYAAQGRACGNLGNTLYLLGDFPNAIKHHTRRLEIAKQFGDRHAERRANSNLGNSHIFLGEFEAAAAHYKRTLSLAQELGERAVEAQACYSLGNTHTLLRDYDTAIGYHQRHLAIARQLGDRVGEARAAWSLGNAHTALGTGHEEKALYYAGLHLDLSRELNDPVGECTALRNIQDVRKVLGLETDNCNNTEIITEICHSDEHNGMTVNNSTDTQSLRELSFGQRNNMCSTTNENEKENQQYQQEPALSRIQRVRRQSMEQLDLIKLTPDANAKSISNSLVNVLPKSSSGSVRLVSKLGKCRKKKTEMEEESFFDLLSKFQSGRMDDQRCSLDVGENKENCRINNLSSGDTTSDLNNCKNKNKDSLDFLDMIEGLQGKRMDEQRASLPHLPGFQSDNINKKQPDETLLDMVLKSQSTRLDDQRSILPHNISRWKEELHEDIDTFQAEGIDNSLKSPKQNSTDGSTVPDEDFFSLIMRMQGGRMDDQRATVHIKRN</sequence>
<feature type="region of interest" description="Disordered" evidence="10">
    <location>
        <begin position="156"/>
        <end position="178"/>
    </location>
</feature>
<dbReference type="PROSITE" id="PS50877">
    <property type="entry name" value="GOLOCO"/>
    <property type="match status" value="4"/>
</dbReference>
<accession>A0A6M2DT96</accession>
<dbReference type="Pfam" id="PF13424">
    <property type="entry name" value="TPR_12"/>
    <property type="match status" value="2"/>
</dbReference>
<dbReference type="EMBL" id="GIIL01005636">
    <property type="protein sequence ID" value="NOV49362.1"/>
    <property type="molecule type" value="Transcribed_RNA"/>
</dbReference>
<evidence type="ECO:0000256" key="5">
    <source>
        <dbReference type="ARBA" id="ARBA00022490"/>
    </source>
</evidence>
<dbReference type="InterPro" id="IPR052386">
    <property type="entry name" value="GPSM"/>
</dbReference>
<dbReference type="PANTHER" id="PTHR45954:SF1">
    <property type="entry name" value="LD33695P"/>
    <property type="match status" value="1"/>
</dbReference>
<dbReference type="InterPro" id="IPR003109">
    <property type="entry name" value="GoLoco_motif"/>
</dbReference>
<keyword evidence="6" id="KW-0597">Phosphoprotein</keyword>
<name>A0A6M2DT96_XENCH</name>
<evidence type="ECO:0000256" key="8">
    <source>
        <dbReference type="ARBA" id="ARBA00022803"/>
    </source>
</evidence>
<keyword evidence="9" id="KW-0472">Membrane</keyword>
<reference evidence="11" key="1">
    <citation type="submission" date="2020-03" db="EMBL/GenBank/DDBJ databases">
        <title>Transcriptomic Profiling of the Digestive Tract of the Rat Flea, Xenopsylla cheopis, Following Blood Feeding and Infection with Yersinia pestis.</title>
        <authorList>
            <person name="Bland D.M."/>
            <person name="Martens C.A."/>
            <person name="Virtaneva K."/>
            <person name="Kanakabandi K."/>
            <person name="Long D."/>
            <person name="Rosenke R."/>
            <person name="Saturday G.A."/>
            <person name="Hoyt F.H."/>
            <person name="Bruno D.P."/>
            <person name="Ribeiro J.M.C."/>
            <person name="Hinnebusch J."/>
        </authorList>
    </citation>
    <scope>NUCLEOTIDE SEQUENCE</scope>
</reference>